<dbReference type="PANTHER" id="PTHR47506:SF6">
    <property type="entry name" value="HTH-TYPE TRANSCRIPTIONAL REPRESSOR NEMR"/>
    <property type="match status" value="1"/>
</dbReference>
<evidence type="ECO:0000256" key="4">
    <source>
        <dbReference type="PROSITE-ProRule" id="PRU00335"/>
    </source>
</evidence>
<gene>
    <name evidence="6" type="ORF">DQ400_05195</name>
</gene>
<dbReference type="Pfam" id="PF16925">
    <property type="entry name" value="TetR_C_13"/>
    <property type="match status" value="1"/>
</dbReference>
<name>A0A365TSI5_9GAMM</name>
<dbReference type="EMBL" id="QNTU01000002">
    <property type="protein sequence ID" value="RBI68764.1"/>
    <property type="molecule type" value="Genomic_DNA"/>
</dbReference>
<dbReference type="PRINTS" id="PR00455">
    <property type="entry name" value="HTHTETR"/>
</dbReference>
<evidence type="ECO:0000313" key="6">
    <source>
        <dbReference type="EMBL" id="RBI68764.1"/>
    </source>
</evidence>
<keyword evidence="2 4" id="KW-0238">DNA-binding</keyword>
<dbReference type="InterPro" id="IPR009057">
    <property type="entry name" value="Homeodomain-like_sf"/>
</dbReference>
<dbReference type="SUPFAM" id="SSF46689">
    <property type="entry name" value="Homeodomain-like"/>
    <property type="match status" value="1"/>
</dbReference>
<evidence type="ECO:0000256" key="2">
    <source>
        <dbReference type="ARBA" id="ARBA00023125"/>
    </source>
</evidence>
<dbReference type="InterPro" id="IPR011075">
    <property type="entry name" value="TetR_C"/>
</dbReference>
<keyword evidence="1" id="KW-0805">Transcription regulation</keyword>
<comment type="caution">
    <text evidence="6">The sequence shown here is derived from an EMBL/GenBank/DDBJ whole genome shotgun (WGS) entry which is preliminary data.</text>
</comment>
<evidence type="ECO:0000256" key="3">
    <source>
        <dbReference type="ARBA" id="ARBA00023163"/>
    </source>
</evidence>
<keyword evidence="3" id="KW-0804">Transcription</keyword>
<evidence type="ECO:0000256" key="1">
    <source>
        <dbReference type="ARBA" id="ARBA00023015"/>
    </source>
</evidence>
<dbReference type="Pfam" id="PF00440">
    <property type="entry name" value="TetR_N"/>
    <property type="match status" value="1"/>
</dbReference>
<protein>
    <submittedName>
        <fullName evidence="6">TetR/AcrR family transcriptional regulator</fullName>
    </submittedName>
</protein>
<evidence type="ECO:0000259" key="5">
    <source>
        <dbReference type="PROSITE" id="PS50977"/>
    </source>
</evidence>
<proteinExistence type="predicted"/>
<sequence length="222" mass="24276">MNTTPATGDVRQHILHTGQLIIAGRGFSAVGLNEILKAAGVPKGSFYHYFGSKEAFGEALLEDYFTGYLTQLEECLSQPGVSNAERLTSYWTNWRNTQHHGDPSGKCLAVKLAAEVSDLSERMRQVLQRGTECIITRLALTIEAAVDDGSLPGLTGTQGNAAELATTLYQLWLGASLRAKITRDRVPLDAALKATYALLNLTPTLNHTPYHTSYHTQERTQS</sequence>
<keyword evidence="7" id="KW-1185">Reference proteome</keyword>
<feature type="domain" description="HTH tetR-type" evidence="5">
    <location>
        <begin position="8"/>
        <end position="68"/>
    </location>
</feature>
<evidence type="ECO:0000313" key="7">
    <source>
        <dbReference type="Proteomes" id="UP000252204"/>
    </source>
</evidence>
<feature type="DNA-binding region" description="H-T-H motif" evidence="4">
    <location>
        <begin position="31"/>
        <end position="50"/>
    </location>
</feature>
<reference evidence="7" key="1">
    <citation type="submission" date="2018-06" db="EMBL/GenBank/DDBJ databases">
        <title>Whole genome sequencing of four bacterial strains from South Shetland trench revealing bio-synthetic gene clusters.</title>
        <authorList>
            <person name="Abdel-Mageed W.M."/>
            <person name="Lehri B."/>
            <person name="Jarmusch S."/>
            <person name="Miranda K."/>
            <person name="Goodfellow M."/>
            <person name="Jaspars M."/>
            <person name="Karlyshev A.V."/>
        </authorList>
    </citation>
    <scope>NUCLEOTIDE SEQUENCE [LARGE SCALE GENOMIC DNA]</scope>
    <source>
        <strain evidence="7">SST4</strain>
    </source>
</reference>
<dbReference type="RefSeq" id="WP_113268732.1">
    <property type="nucleotide sequence ID" value="NZ_QNTU01000002.1"/>
</dbReference>
<dbReference type="Proteomes" id="UP000252204">
    <property type="component" value="Unassembled WGS sequence"/>
</dbReference>
<dbReference type="Gene3D" id="1.10.357.10">
    <property type="entry name" value="Tetracycline Repressor, domain 2"/>
    <property type="match status" value="1"/>
</dbReference>
<organism evidence="6 7">
    <name type="scientific">Vreelandella sulfidaeris</name>
    <dbReference type="NCBI Taxonomy" id="115553"/>
    <lineage>
        <taxon>Bacteria</taxon>
        <taxon>Pseudomonadati</taxon>
        <taxon>Pseudomonadota</taxon>
        <taxon>Gammaproteobacteria</taxon>
        <taxon>Oceanospirillales</taxon>
        <taxon>Halomonadaceae</taxon>
        <taxon>Vreelandella</taxon>
    </lineage>
</organism>
<accession>A0A365TSI5</accession>
<dbReference type="PROSITE" id="PS50977">
    <property type="entry name" value="HTH_TETR_2"/>
    <property type="match status" value="1"/>
</dbReference>
<dbReference type="GO" id="GO:0003677">
    <property type="term" value="F:DNA binding"/>
    <property type="evidence" value="ECO:0007669"/>
    <property type="project" value="UniProtKB-UniRule"/>
</dbReference>
<dbReference type="InterPro" id="IPR036271">
    <property type="entry name" value="Tet_transcr_reg_TetR-rel_C_sf"/>
</dbReference>
<dbReference type="AlphaFoldDB" id="A0A365TSI5"/>
<dbReference type="OrthoDB" id="4541465at2"/>
<dbReference type="SUPFAM" id="SSF48498">
    <property type="entry name" value="Tetracyclin repressor-like, C-terminal domain"/>
    <property type="match status" value="1"/>
</dbReference>
<dbReference type="InterPro" id="IPR001647">
    <property type="entry name" value="HTH_TetR"/>
</dbReference>
<dbReference type="PANTHER" id="PTHR47506">
    <property type="entry name" value="TRANSCRIPTIONAL REGULATORY PROTEIN"/>
    <property type="match status" value="1"/>
</dbReference>